<gene>
    <name evidence="2" type="primary">AVEN_182829_1</name>
    <name evidence="2" type="ORF">NPIL_226261</name>
</gene>
<protein>
    <recommendedName>
        <fullName evidence="4">DUF19 domain-containing protein</fullName>
    </recommendedName>
</protein>
<evidence type="ECO:0000256" key="1">
    <source>
        <dbReference type="SAM" id="SignalP"/>
    </source>
</evidence>
<organism evidence="2 3">
    <name type="scientific">Nephila pilipes</name>
    <name type="common">Giant wood spider</name>
    <name type="synonym">Nephila maculata</name>
    <dbReference type="NCBI Taxonomy" id="299642"/>
    <lineage>
        <taxon>Eukaryota</taxon>
        <taxon>Metazoa</taxon>
        <taxon>Ecdysozoa</taxon>
        <taxon>Arthropoda</taxon>
        <taxon>Chelicerata</taxon>
        <taxon>Arachnida</taxon>
        <taxon>Araneae</taxon>
        <taxon>Araneomorphae</taxon>
        <taxon>Entelegynae</taxon>
        <taxon>Araneoidea</taxon>
        <taxon>Nephilidae</taxon>
        <taxon>Nephila</taxon>
    </lineage>
</organism>
<evidence type="ECO:0000313" key="2">
    <source>
        <dbReference type="EMBL" id="GFU33632.1"/>
    </source>
</evidence>
<evidence type="ECO:0008006" key="4">
    <source>
        <dbReference type="Google" id="ProtNLM"/>
    </source>
</evidence>
<dbReference type="EMBL" id="BMAW01083363">
    <property type="protein sequence ID" value="GFU33632.1"/>
    <property type="molecule type" value="Genomic_DNA"/>
</dbReference>
<feature type="signal peptide" evidence="1">
    <location>
        <begin position="1"/>
        <end position="18"/>
    </location>
</feature>
<name>A0A8X6QS53_NEPPI</name>
<proteinExistence type="predicted"/>
<accession>A0A8X6QS53</accession>
<evidence type="ECO:0000313" key="3">
    <source>
        <dbReference type="Proteomes" id="UP000887013"/>
    </source>
</evidence>
<dbReference type="Proteomes" id="UP000887013">
    <property type="component" value="Unassembled WGS sequence"/>
</dbReference>
<keyword evidence="3" id="KW-1185">Reference proteome</keyword>
<keyword evidence="1" id="KW-0732">Signal</keyword>
<dbReference type="AlphaFoldDB" id="A0A8X6QS53"/>
<reference evidence="2" key="1">
    <citation type="submission" date="2020-08" db="EMBL/GenBank/DDBJ databases">
        <title>Multicomponent nature underlies the extraordinary mechanical properties of spider dragline silk.</title>
        <authorList>
            <person name="Kono N."/>
            <person name="Nakamura H."/>
            <person name="Mori M."/>
            <person name="Yoshida Y."/>
            <person name="Ohtoshi R."/>
            <person name="Malay A.D."/>
            <person name="Moran D.A.P."/>
            <person name="Tomita M."/>
            <person name="Numata K."/>
            <person name="Arakawa K."/>
        </authorList>
    </citation>
    <scope>NUCLEOTIDE SEQUENCE</scope>
</reference>
<comment type="caution">
    <text evidence="2">The sequence shown here is derived from an EMBL/GenBank/DDBJ whole genome shotgun (WGS) entry which is preliminary data.</text>
</comment>
<dbReference type="OrthoDB" id="6433991at2759"/>
<feature type="chain" id="PRO_5036450162" description="DUF19 domain-containing protein" evidence="1">
    <location>
        <begin position="19"/>
        <end position="207"/>
    </location>
</feature>
<sequence length="207" mass="23470">MKLLLLFTFSALFGSTVSFANCFKEKSLACNQKLQNGIELESDFTFCGFQKKVINCLITPAIECNMKFKSLAQNFNSVIKKVCKRESDLYKELEKNRGCITKGLIDTKCIKAIVNIIKNGNTPKNILKSQKEACRQLDKIAECTIGNVKHYCGGEVMAFRFLYNSAIELHKGICEEIIMTENEDDFTTKRSEKTMLPPFFGPLEFIV</sequence>